<dbReference type="InterPro" id="IPR004541">
    <property type="entry name" value="Transl_elong_EFTu/EF1A_bac/org"/>
</dbReference>
<dbReference type="PROSITE" id="PS51722">
    <property type="entry name" value="G_TR_2"/>
    <property type="match status" value="1"/>
</dbReference>
<keyword evidence="6 8" id="KW-0342">GTP-binding</keyword>
<evidence type="ECO:0000256" key="7">
    <source>
        <dbReference type="ARBA" id="ARBA00029554"/>
    </source>
</evidence>
<reference evidence="10 11" key="1">
    <citation type="submission" date="2023-07" db="EMBL/GenBank/DDBJ databases">
        <title>Genomic Encyclopedia of Type Strains, Phase IV (KMG-IV): sequencing the most valuable type-strain genomes for metagenomic binning, comparative biology and taxonomic classification.</title>
        <authorList>
            <person name="Goeker M."/>
        </authorList>
    </citation>
    <scope>NUCLEOTIDE SEQUENCE [LARGE SCALE GENOMIC DNA]</scope>
    <source>
        <strain evidence="10 11">DSM 16784</strain>
    </source>
</reference>
<dbReference type="InterPro" id="IPR009000">
    <property type="entry name" value="Transl_B-barrel_sf"/>
</dbReference>
<dbReference type="InterPro" id="IPR005225">
    <property type="entry name" value="Small_GTP-bd"/>
</dbReference>
<keyword evidence="4 8" id="KW-0460">Magnesium</keyword>
<dbReference type="InterPro" id="IPR000795">
    <property type="entry name" value="T_Tr_GTP-bd_dom"/>
</dbReference>
<comment type="similarity">
    <text evidence="8">Belongs to the TRAFAC class translation factor GTPase superfamily. Classic translation factor GTPase family. EF-Tu/EF-1A subfamily.</text>
</comment>
<keyword evidence="3 8" id="KW-0378">Hydrolase</keyword>
<dbReference type="RefSeq" id="WP_307407776.1">
    <property type="nucleotide sequence ID" value="NZ_JAUSUR010000003.1"/>
</dbReference>
<dbReference type="InterPro" id="IPR041709">
    <property type="entry name" value="EF-Tu_GTP-bd"/>
</dbReference>
<keyword evidence="5 8" id="KW-0648">Protein biosynthesis</keyword>
<evidence type="ECO:0000259" key="9">
    <source>
        <dbReference type="PROSITE" id="PS51722"/>
    </source>
</evidence>
<dbReference type="Gene3D" id="2.40.30.10">
    <property type="entry name" value="Translation factors"/>
    <property type="match status" value="2"/>
</dbReference>
<dbReference type="InterPro" id="IPR033720">
    <property type="entry name" value="EFTU_2"/>
</dbReference>
<comment type="subcellular location">
    <subcellularLocation>
        <location evidence="8">Cytoplasm</location>
    </subcellularLocation>
</comment>
<evidence type="ECO:0000256" key="3">
    <source>
        <dbReference type="ARBA" id="ARBA00022801"/>
    </source>
</evidence>
<dbReference type="GO" id="GO:0003746">
    <property type="term" value="F:translation elongation factor activity"/>
    <property type="evidence" value="ECO:0007669"/>
    <property type="project" value="UniProtKB-KW"/>
</dbReference>
<comment type="caution">
    <text evidence="10">The sequence shown here is derived from an EMBL/GenBank/DDBJ whole genome shotgun (WGS) entry which is preliminary data.</text>
</comment>
<dbReference type="EC" id="3.6.5.3" evidence="8"/>
<evidence type="ECO:0000313" key="10">
    <source>
        <dbReference type="EMBL" id="MDQ0361230.1"/>
    </source>
</evidence>
<dbReference type="NCBIfam" id="NF000766">
    <property type="entry name" value="PRK00049.1"/>
    <property type="match status" value="1"/>
</dbReference>
<evidence type="ECO:0000256" key="2">
    <source>
        <dbReference type="ARBA" id="ARBA00022768"/>
    </source>
</evidence>
<dbReference type="CDD" id="cd03697">
    <property type="entry name" value="EFTU_II"/>
    <property type="match status" value="1"/>
</dbReference>
<dbReference type="NCBIfam" id="TIGR00231">
    <property type="entry name" value="small_GTP"/>
    <property type="match status" value="1"/>
</dbReference>
<dbReference type="Pfam" id="PF03144">
    <property type="entry name" value="GTP_EFTU_D2"/>
    <property type="match status" value="1"/>
</dbReference>
<dbReference type="Pfam" id="PF00009">
    <property type="entry name" value="GTP_EFTU"/>
    <property type="match status" value="1"/>
</dbReference>
<keyword evidence="11" id="KW-1185">Reference proteome</keyword>
<accession>A0ABU0E335</accession>
<evidence type="ECO:0000313" key="11">
    <source>
        <dbReference type="Proteomes" id="UP001230220"/>
    </source>
</evidence>
<evidence type="ECO:0000256" key="8">
    <source>
        <dbReference type="HAMAP-Rule" id="MF_00118"/>
    </source>
</evidence>
<dbReference type="PANTHER" id="PTHR43721:SF22">
    <property type="entry name" value="ELONGATION FACTOR TU, MITOCHONDRIAL"/>
    <property type="match status" value="1"/>
</dbReference>
<dbReference type="Pfam" id="PF03143">
    <property type="entry name" value="GTP_EFTU_D3"/>
    <property type="match status" value="1"/>
</dbReference>
<feature type="binding site" evidence="8">
    <location>
        <position position="26"/>
    </location>
    <ligand>
        <name>Mg(2+)</name>
        <dbReference type="ChEBI" id="CHEBI:18420"/>
    </ligand>
</feature>
<sequence length="394" mass="43285">MSKQKFDRSKTHVNIGTIGHVDHGKTTLTAAITNVLASKGQAEAQAYDQIDGAPEEKERGITINTAHVEYQTEKRHYAHVDCPGHADYVKNMITGAAQMDGAILVVAATDGPMPQTREHILLANQVGVDKIVVFLNKCDMVDDEELIDLVEMEVRELLSEYNYDGDNAPVIRGSALKALEGEAQWVEKVNELMDAVDAYVPDPVRETDKPFLMSVEDVFTITGRGTVATGRVERGQLNINEEVEIVGIKDTKKTVVTGIEMFRKLLDYAEAGDNIGALLRGVNRDEIVRGQILCKPGSVTPHTQFKAQVYVLSKEEGGRHTPFVSNYRPQFYFRTTDVTGVITLPEGTEMVMPGDNVEMNVELIAPIAIEQGTKFSIREGGRTVGAGNVTEIVK</sequence>
<keyword evidence="1 8" id="KW-0547">Nucleotide-binding</keyword>
<feature type="domain" description="Tr-type G" evidence="9">
    <location>
        <begin position="10"/>
        <end position="204"/>
    </location>
</feature>
<dbReference type="SUPFAM" id="SSF52540">
    <property type="entry name" value="P-loop containing nucleoside triphosphate hydrolases"/>
    <property type="match status" value="1"/>
</dbReference>
<dbReference type="CDD" id="cd01884">
    <property type="entry name" value="EF_Tu"/>
    <property type="match status" value="1"/>
</dbReference>
<dbReference type="InterPro" id="IPR027417">
    <property type="entry name" value="P-loop_NTPase"/>
</dbReference>
<comment type="subunit">
    <text evidence="8">Monomer.</text>
</comment>
<organism evidence="10 11">
    <name type="scientific">Breznakia pachnodae</name>
    <dbReference type="NCBI Taxonomy" id="265178"/>
    <lineage>
        <taxon>Bacteria</taxon>
        <taxon>Bacillati</taxon>
        <taxon>Bacillota</taxon>
        <taxon>Erysipelotrichia</taxon>
        <taxon>Erysipelotrichales</taxon>
        <taxon>Erysipelotrichaceae</taxon>
        <taxon>Breznakia</taxon>
    </lineage>
</organism>
<dbReference type="InterPro" id="IPR004161">
    <property type="entry name" value="EFTu-like_2"/>
</dbReference>
<feature type="binding site" evidence="8">
    <location>
        <begin position="81"/>
        <end position="85"/>
    </location>
    <ligand>
        <name>GTP</name>
        <dbReference type="ChEBI" id="CHEBI:37565"/>
    </ligand>
</feature>
<protein>
    <recommendedName>
        <fullName evidence="7 8">Elongation factor Tu</fullName>
        <shortName evidence="8">EF-Tu</shortName>
        <ecNumber evidence="8">3.6.5.3</ecNumber>
    </recommendedName>
</protein>
<evidence type="ECO:0000256" key="1">
    <source>
        <dbReference type="ARBA" id="ARBA00022741"/>
    </source>
</evidence>
<keyword evidence="2 8" id="KW-0251">Elongation factor</keyword>
<dbReference type="Gene3D" id="3.40.50.300">
    <property type="entry name" value="P-loop containing nucleotide triphosphate hydrolases"/>
    <property type="match status" value="1"/>
</dbReference>
<comment type="catalytic activity">
    <reaction evidence="8">
        <text>GTP + H2O = GDP + phosphate + H(+)</text>
        <dbReference type="Rhea" id="RHEA:19669"/>
        <dbReference type="ChEBI" id="CHEBI:15377"/>
        <dbReference type="ChEBI" id="CHEBI:15378"/>
        <dbReference type="ChEBI" id="CHEBI:37565"/>
        <dbReference type="ChEBI" id="CHEBI:43474"/>
        <dbReference type="ChEBI" id="CHEBI:58189"/>
        <dbReference type="EC" id="3.6.5.3"/>
    </reaction>
</comment>
<evidence type="ECO:0000256" key="5">
    <source>
        <dbReference type="ARBA" id="ARBA00022917"/>
    </source>
</evidence>
<dbReference type="InterPro" id="IPR009001">
    <property type="entry name" value="Transl_elong_EF1A/Init_IF2_C"/>
</dbReference>
<dbReference type="NCBIfam" id="TIGR00485">
    <property type="entry name" value="EF-Tu"/>
    <property type="match status" value="1"/>
</dbReference>
<comment type="function">
    <text evidence="8">GTP hydrolase that promotes the GTP-dependent binding of aminoacyl-tRNA to the A-site of ribosomes during protein biosynthesis.</text>
</comment>
<keyword evidence="8" id="KW-0963">Cytoplasm</keyword>
<dbReference type="SUPFAM" id="SSF50447">
    <property type="entry name" value="Translation proteins"/>
    <property type="match status" value="1"/>
</dbReference>
<dbReference type="InterPro" id="IPR031157">
    <property type="entry name" value="G_TR_CS"/>
</dbReference>
<keyword evidence="8" id="KW-0479">Metal-binding</keyword>
<dbReference type="CDD" id="cd03707">
    <property type="entry name" value="EFTU_III"/>
    <property type="match status" value="1"/>
</dbReference>
<feature type="binding site" evidence="8">
    <location>
        <begin position="136"/>
        <end position="139"/>
    </location>
    <ligand>
        <name>GTP</name>
        <dbReference type="ChEBI" id="CHEBI:37565"/>
    </ligand>
</feature>
<gene>
    <name evidence="8" type="primary">tuf</name>
    <name evidence="10" type="ORF">J2S15_001977</name>
</gene>
<dbReference type="PROSITE" id="PS00301">
    <property type="entry name" value="G_TR_1"/>
    <property type="match status" value="1"/>
</dbReference>
<dbReference type="SUPFAM" id="SSF50465">
    <property type="entry name" value="EF-Tu/eEF-1alpha/eIF2-gamma C-terminal domain"/>
    <property type="match status" value="1"/>
</dbReference>
<dbReference type="NCBIfam" id="NF009372">
    <property type="entry name" value="PRK12735.1"/>
    <property type="match status" value="1"/>
</dbReference>
<feature type="binding site" evidence="8">
    <location>
        <begin position="19"/>
        <end position="26"/>
    </location>
    <ligand>
        <name>GTP</name>
        <dbReference type="ChEBI" id="CHEBI:37565"/>
    </ligand>
</feature>
<evidence type="ECO:0000256" key="6">
    <source>
        <dbReference type="ARBA" id="ARBA00023134"/>
    </source>
</evidence>
<dbReference type="EMBL" id="JAUSUR010000003">
    <property type="protein sequence ID" value="MDQ0361230.1"/>
    <property type="molecule type" value="Genomic_DNA"/>
</dbReference>
<evidence type="ECO:0000256" key="4">
    <source>
        <dbReference type="ARBA" id="ARBA00022842"/>
    </source>
</evidence>
<dbReference type="InterPro" id="IPR050055">
    <property type="entry name" value="EF-Tu_GTPase"/>
</dbReference>
<dbReference type="HAMAP" id="MF_00118_B">
    <property type="entry name" value="EF_Tu_B"/>
    <property type="match status" value="1"/>
</dbReference>
<proteinExistence type="inferred from homology"/>
<dbReference type="PRINTS" id="PR00315">
    <property type="entry name" value="ELONGATNFCT"/>
</dbReference>
<dbReference type="Proteomes" id="UP001230220">
    <property type="component" value="Unassembled WGS sequence"/>
</dbReference>
<dbReference type="NCBIfam" id="NF009373">
    <property type="entry name" value="PRK12736.1"/>
    <property type="match status" value="1"/>
</dbReference>
<name>A0ABU0E335_9FIRM</name>
<dbReference type="PANTHER" id="PTHR43721">
    <property type="entry name" value="ELONGATION FACTOR TU-RELATED"/>
    <property type="match status" value="1"/>
</dbReference>
<dbReference type="InterPro" id="IPR004160">
    <property type="entry name" value="Transl_elong_EFTu/EF1A_C"/>
</dbReference>